<feature type="transmembrane region" description="Helical" evidence="2">
    <location>
        <begin position="53"/>
        <end position="73"/>
    </location>
</feature>
<sequence length="206" mass="23458">MEMRKIKSHKRVTEERDQFEDDDIMNTVLFTAGAALLMACVKRAITSLVEQYWRAWVFLALNLVLLAIVFTSLRSASNENQECNDDHAEMKIERNENKRHCTGSAQADQDHCGHKVHRKKSDENEIDGVDDPDEDHAGDQAPMRLSKEELNERVETFIAMFRQHLASDAKKAGRSQSFVKPARPEVLNFQKVSYMTTLSSRGTSCA</sequence>
<protein>
    <submittedName>
        <fullName evidence="4">Uncharacterized protein LOC108992803</fullName>
    </submittedName>
</protein>
<evidence type="ECO:0000256" key="2">
    <source>
        <dbReference type="SAM" id="Phobius"/>
    </source>
</evidence>
<evidence type="ECO:0000313" key="3">
    <source>
        <dbReference type="Proteomes" id="UP000235220"/>
    </source>
</evidence>
<reference evidence="4" key="1">
    <citation type="submission" date="2025-08" db="UniProtKB">
        <authorList>
            <consortium name="RefSeq"/>
        </authorList>
    </citation>
    <scope>IDENTIFICATION</scope>
    <source>
        <tissue evidence="4">Leaves</tissue>
    </source>
</reference>
<dbReference type="PANTHER" id="PTHR35997:SF5">
    <property type="entry name" value="OS09G0539700 PROTEIN"/>
    <property type="match status" value="1"/>
</dbReference>
<dbReference type="Gramene" id="Jr01_03650_p1">
    <property type="protein sequence ID" value="cds.Jr01_03650_p1"/>
    <property type="gene ID" value="Jr01_03650"/>
</dbReference>
<dbReference type="FunCoup" id="A0A2I4EUA8">
    <property type="interactions" value="22"/>
</dbReference>
<name>A0A2I4EUA8_JUGRE</name>
<evidence type="ECO:0000256" key="1">
    <source>
        <dbReference type="SAM" id="MobiDB-lite"/>
    </source>
</evidence>
<organism evidence="3 4">
    <name type="scientific">Juglans regia</name>
    <name type="common">English walnut</name>
    <dbReference type="NCBI Taxonomy" id="51240"/>
    <lineage>
        <taxon>Eukaryota</taxon>
        <taxon>Viridiplantae</taxon>
        <taxon>Streptophyta</taxon>
        <taxon>Embryophyta</taxon>
        <taxon>Tracheophyta</taxon>
        <taxon>Spermatophyta</taxon>
        <taxon>Magnoliopsida</taxon>
        <taxon>eudicotyledons</taxon>
        <taxon>Gunneridae</taxon>
        <taxon>Pentapetalae</taxon>
        <taxon>rosids</taxon>
        <taxon>fabids</taxon>
        <taxon>Fagales</taxon>
        <taxon>Juglandaceae</taxon>
        <taxon>Juglans</taxon>
    </lineage>
</organism>
<dbReference type="KEGG" id="jre:108992803"/>
<gene>
    <name evidence="4" type="primary">LOC108992803</name>
</gene>
<dbReference type="OrthoDB" id="1725777at2759"/>
<keyword evidence="2" id="KW-0472">Membrane</keyword>
<accession>A0A2I4EUA8</accession>
<keyword evidence="2" id="KW-0812">Transmembrane</keyword>
<dbReference type="RefSeq" id="XP_018822994.2">
    <property type="nucleotide sequence ID" value="XM_018967449.2"/>
</dbReference>
<keyword evidence="3" id="KW-1185">Reference proteome</keyword>
<dbReference type="PANTHER" id="PTHR35997">
    <property type="entry name" value="COTTON FIBER PROTEIN-RELATED"/>
    <property type="match status" value="1"/>
</dbReference>
<dbReference type="GeneID" id="108992803"/>
<dbReference type="Proteomes" id="UP000235220">
    <property type="component" value="Chromosome 1"/>
</dbReference>
<evidence type="ECO:0000313" key="4">
    <source>
        <dbReference type="RefSeq" id="XP_018822994.2"/>
    </source>
</evidence>
<keyword evidence="2" id="KW-1133">Transmembrane helix</keyword>
<dbReference type="AlphaFoldDB" id="A0A2I4EUA8"/>
<proteinExistence type="predicted"/>
<feature type="compositionally biased region" description="Acidic residues" evidence="1">
    <location>
        <begin position="124"/>
        <end position="136"/>
    </location>
</feature>
<feature type="region of interest" description="Disordered" evidence="1">
    <location>
        <begin position="97"/>
        <end position="146"/>
    </location>
</feature>